<protein>
    <submittedName>
        <fullName evidence="2">Uncharacterized protein</fullName>
    </submittedName>
</protein>
<reference evidence="2 3" key="1">
    <citation type="submission" date="2023-01" db="EMBL/GenBank/DDBJ databases">
        <title>Analysis of 21 Apiospora genomes using comparative genomics revels a genus with tremendous synthesis potential of carbohydrate active enzymes and secondary metabolites.</title>
        <authorList>
            <person name="Sorensen T."/>
        </authorList>
    </citation>
    <scope>NUCLEOTIDE SEQUENCE [LARGE SCALE GENOMIC DNA]</scope>
    <source>
        <strain evidence="2 3">CBS 83171</strain>
    </source>
</reference>
<accession>A0ABR1TLM5</accession>
<feature type="chain" id="PRO_5046459828" evidence="1">
    <location>
        <begin position="20"/>
        <end position="200"/>
    </location>
</feature>
<evidence type="ECO:0000256" key="1">
    <source>
        <dbReference type="SAM" id="SignalP"/>
    </source>
</evidence>
<keyword evidence="3" id="KW-1185">Reference proteome</keyword>
<dbReference type="Proteomes" id="UP001446871">
    <property type="component" value="Unassembled WGS sequence"/>
</dbReference>
<comment type="caution">
    <text evidence="2">The sequence shown here is derived from an EMBL/GenBank/DDBJ whole genome shotgun (WGS) entry which is preliminary data.</text>
</comment>
<dbReference type="EMBL" id="JAQQWM010000009">
    <property type="protein sequence ID" value="KAK8047513.1"/>
    <property type="molecule type" value="Genomic_DNA"/>
</dbReference>
<proteinExistence type="predicted"/>
<evidence type="ECO:0000313" key="2">
    <source>
        <dbReference type="EMBL" id="KAK8047513.1"/>
    </source>
</evidence>
<sequence>MRASTIVSAVLGLTTEALAMHPYINQAVEVAPTPTPTHAQAKPRTGPVRGVAWHHPIHQINQTRPAAATAANGTRPEKRKSYDGWCGLHYHIYQTGALFVTKVFVYDPAQKLISSIEIDEREGWHGEFGADVLDHSIYFKVHPFSPDGDQVNFEFGDDHWGTGPPGQKNDRCSVGNWDYGNNPFNHGSWRQLDLDCGFSC</sequence>
<evidence type="ECO:0000313" key="3">
    <source>
        <dbReference type="Proteomes" id="UP001446871"/>
    </source>
</evidence>
<feature type="signal peptide" evidence="1">
    <location>
        <begin position="1"/>
        <end position="19"/>
    </location>
</feature>
<gene>
    <name evidence="2" type="ORF">PG996_015577</name>
</gene>
<organism evidence="2 3">
    <name type="scientific">Apiospora saccharicola</name>
    <dbReference type="NCBI Taxonomy" id="335842"/>
    <lineage>
        <taxon>Eukaryota</taxon>
        <taxon>Fungi</taxon>
        <taxon>Dikarya</taxon>
        <taxon>Ascomycota</taxon>
        <taxon>Pezizomycotina</taxon>
        <taxon>Sordariomycetes</taxon>
        <taxon>Xylariomycetidae</taxon>
        <taxon>Amphisphaeriales</taxon>
        <taxon>Apiosporaceae</taxon>
        <taxon>Apiospora</taxon>
    </lineage>
</organism>
<keyword evidence="1" id="KW-0732">Signal</keyword>
<name>A0ABR1TLM5_9PEZI</name>